<gene>
    <name evidence="4" type="ORF">DGD08_00365</name>
</gene>
<keyword evidence="2" id="KW-0067">ATP-binding</keyword>
<protein>
    <submittedName>
        <fullName evidence="4">Fic family protein</fullName>
    </submittedName>
</protein>
<dbReference type="Proteomes" id="UP000264071">
    <property type="component" value="Unassembled WGS sequence"/>
</dbReference>
<feature type="domain" description="Fido" evidence="3">
    <location>
        <begin position="191"/>
        <end position="342"/>
    </location>
</feature>
<evidence type="ECO:0000256" key="1">
    <source>
        <dbReference type="PIRSR" id="PIRSR640198-1"/>
    </source>
</evidence>
<dbReference type="InterPro" id="IPR040198">
    <property type="entry name" value="Fido_containing"/>
</dbReference>
<dbReference type="OMA" id="YWLFEYM"/>
<evidence type="ECO:0000259" key="3">
    <source>
        <dbReference type="PROSITE" id="PS51459"/>
    </source>
</evidence>
<comment type="caution">
    <text evidence="4">The sequence shown here is derived from an EMBL/GenBank/DDBJ whole genome shotgun (WGS) entry which is preliminary data.</text>
</comment>
<keyword evidence="2" id="KW-0547">Nucleotide-binding</keyword>
<dbReference type="PANTHER" id="PTHR13504:SF38">
    <property type="entry name" value="FIDO DOMAIN-CONTAINING PROTEIN"/>
    <property type="match status" value="1"/>
</dbReference>
<dbReference type="AlphaFoldDB" id="A0A3D4V4E9"/>
<evidence type="ECO:0000256" key="2">
    <source>
        <dbReference type="PIRSR" id="PIRSR640198-2"/>
    </source>
</evidence>
<dbReference type="PANTHER" id="PTHR13504">
    <property type="entry name" value="FIDO DOMAIN-CONTAINING PROTEIN DDB_G0283145"/>
    <property type="match status" value="1"/>
</dbReference>
<organism evidence="4 5">
    <name type="scientific">Gemmatimonas aurantiaca</name>
    <dbReference type="NCBI Taxonomy" id="173480"/>
    <lineage>
        <taxon>Bacteria</taxon>
        <taxon>Pseudomonadati</taxon>
        <taxon>Gemmatimonadota</taxon>
        <taxon>Gemmatimonadia</taxon>
        <taxon>Gemmatimonadales</taxon>
        <taxon>Gemmatimonadaceae</taxon>
        <taxon>Gemmatimonas</taxon>
    </lineage>
</organism>
<evidence type="ECO:0000313" key="5">
    <source>
        <dbReference type="Proteomes" id="UP000264071"/>
    </source>
</evidence>
<dbReference type="EMBL" id="DPIY01000001">
    <property type="protein sequence ID" value="HCT55642.1"/>
    <property type="molecule type" value="Genomic_DNA"/>
</dbReference>
<dbReference type="GO" id="GO:0005524">
    <property type="term" value="F:ATP binding"/>
    <property type="evidence" value="ECO:0007669"/>
    <property type="project" value="UniProtKB-KW"/>
</dbReference>
<proteinExistence type="predicted"/>
<evidence type="ECO:0000313" key="4">
    <source>
        <dbReference type="EMBL" id="HCT55642.1"/>
    </source>
</evidence>
<name>A0A3D4V4E9_9BACT</name>
<dbReference type="InterPro" id="IPR003812">
    <property type="entry name" value="Fido"/>
</dbReference>
<dbReference type="InterPro" id="IPR036597">
    <property type="entry name" value="Fido-like_dom_sf"/>
</dbReference>
<feature type="active site" evidence="1">
    <location>
        <position position="280"/>
    </location>
</feature>
<accession>A0A3D4V4E9</accession>
<sequence>MKRPDSPPTTSSILGLLLSKEEGATRFQALMARGLGPAPSGKYRHWGNFRHAPPLADYSAEEQWLAVRTSRDALARPLPLLDTKSHPFTVAMPAPVLEFLHRIDRDASGNVGGGFVGAEPITNTATRDTYLFKSIVEEAISSSQLEGASTTRRVAKAMIQEGRPAATRSERMILNNYRGMLLVRDHRQGALTPEFVFALQRMLTESTMDDPSGAGRFRRADEHIVVEDETGTILHHPPHADELPQRLAAMCDFANGTSDTEFLPPVIRAILLHFWLAYDHPFVDGNGRTARALFYWSMARSGYWLCEYVSISRILRKARGAYARSYLYTESDSNDTTYFVLHQLRTLVRAIEDLHEYLARKTQQMRDIERLVRQTSIAQGNLNPRQLALLRHALNTPSAQYTVASHQRSHGTSYQTARTDLLRMAELGLLRQFKVSKAFAFEPAGDLAVRLQE</sequence>
<feature type="binding site" evidence="2">
    <location>
        <begin position="284"/>
        <end position="291"/>
    </location>
    <ligand>
        <name>ATP</name>
        <dbReference type="ChEBI" id="CHEBI:30616"/>
    </ligand>
</feature>
<feature type="binding site" evidence="2">
    <location>
        <begin position="226"/>
        <end position="235"/>
    </location>
    <ligand>
        <name>ATP</name>
        <dbReference type="ChEBI" id="CHEBI:30616"/>
    </ligand>
</feature>
<dbReference type="PROSITE" id="PS51459">
    <property type="entry name" value="FIDO"/>
    <property type="match status" value="1"/>
</dbReference>
<dbReference type="SUPFAM" id="SSF140931">
    <property type="entry name" value="Fic-like"/>
    <property type="match status" value="1"/>
</dbReference>
<reference evidence="4 5" key="1">
    <citation type="journal article" date="2018" name="Nat. Biotechnol.">
        <title>A standardized bacterial taxonomy based on genome phylogeny substantially revises the tree of life.</title>
        <authorList>
            <person name="Parks D.H."/>
            <person name="Chuvochina M."/>
            <person name="Waite D.W."/>
            <person name="Rinke C."/>
            <person name="Skarshewski A."/>
            <person name="Chaumeil P.A."/>
            <person name="Hugenholtz P."/>
        </authorList>
    </citation>
    <scope>NUCLEOTIDE SEQUENCE [LARGE SCALE GENOMIC DNA]</scope>
    <source>
        <strain evidence="4">UBA8844</strain>
    </source>
</reference>
<dbReference type="Pfam" id="PF02661">
    <property type="entry name" value="Fic"/>
    <property type="match status" value="1"/>
</dbReference>
<dbReference type="Gene3D" id="1.10.3290.10">
    <property type="entry name" value="Fido-like domain"/>
    <property type="match status" value="1"/>
</dbReference>